<reference evidence="3" key="1">
    <citation type="submission" date="2020-10" db="EMBL/GenBank/DDBJ databases">
        <title>Diversity and distribution of actinomycetes associated with coral in the coast of Hainan.</title>
        <authorList>
            <person name="Li F."/>
        </authorList>
    </citation>
    <scope>NUCLEOTIDE SEQUENCE</scope>
    <source>
        <strain evidence="3">HNM0983</strain>
    </source>
</reference>
<evidence type="ECO:0000313" key="3">
    <source>
        <dbReference type="EMBL" id="MBE9376086.1"/>
    </source>
</evidence>
<feature type="transmembrane region" description="Helical" evidence="1">
    <location>
        <begin position="47"/>
        <end position="67"/>
    </location>
</feature>
<feature type="transmembrane region" description="Helical" evidence="1">
    <location>
        <begin position="373"/>
        <end position="395"/>
    </location>
</feature>
<dbReference type="PANTHER" id="PTHR34473:SF2">
    <property type="entry name" value="UPF0699 TRANSMEMBRANE PROTEIN YDBT"/>
    <property type="match status" value="1"/>
</dbReference>
<gene>
    <name evidence="3" type="ORF">IQ251_16665</name>
</gene>
<keyword evidence="1" id="KW-1133">Transmembrane helix</keyword>
<dbReference type="InterPro" id="IPR005182">
    <property type="entry name" value="YdbS-like_PH"/>
</dbReference>
<feature type="domain" description="YdbS-like PH" evidence="2">
    <location>
        <begin position="395"/>
        <end position="471"/>
    </location>
</feature>
<dbReference type="InterPro" id="IPR014529">
    <property type="entry name" value="UCP026631"/>
</dbReference>
<accession>A0A929FYR3</accession>
<evidence type="ECO:0000259" key="2">
    <source>
        <dbReference type="Pfam" id="PF03703"/>
    </source>
</evidence>
<protein>
    <submittedName>
        <fullName evidence="3">PH domain-containing protein</fullName>
    </submittedName>
</protein>
<comment type="caution">
    <text evidence="3">The sequence shown here is derived from an EMBL/GenBank/DDBJ whole genome shotgun (WGS) entry which is preliminary data.</text>
</comment>
<dbReference type="Pfam" id="PF03703">
    <property type="entry name" value="bPH_2"/>
    <property type="match status" value="2"/>
</dbReference>
<organism evidence="3 4">
    <name type="scientific">Saccharopolyspora montiporae</name>
    <dbReference type="NCBI Taxonomy" id="2781240"/>
    <lineage>
        <taxon>Bacteria</taxon>
        <taxon>Bacillati</taxon>
        <taxon>Actinomycetota</taxon>
        <taxon>Actinomycetes</taxon>
        <taxon>Pseudonocardiales</taxon>
        <taxon>Pseudonocardiaceae</taxon>
        <taxon>Saccharopolyspora</taxon>
    </lineage>
</organism>
<feature type="transmembrane region" description="Helical" evidence="1">
    <location>
        <begin position="167"/>
        <end position="192"/>
    </location>
</feature>
<dbReference type="PANTHER" id="PTHR34473">
    <property type="entry name" value="UPF0699 TRANSMEMBRANE PROTEIN YDBS"/>
    <property type="match status" value="1"/>
</dbReference>
<feature type="transmembrane region" description="Helical" evidence="1">
    <location>
        <begin position="212"/>
        <end position="238"/>
    </location>
</feature>
<dbReference type="RefSeq" id="WP_193929536.1">
    <property type="nucleotide sequence ID" value="NZ_JADEYC010000032.1"/>
</dbReference>
<dbReference type="AlphaFoldDB" id="A0A929FYR3"/>
<keyword evidence="1" id="KW-0472">Membrane</keyword>
<evidence type="ECO:0000256" key="1">
    <source>
        <dbReference type="SAM" id="Phobius"/>
    </source>
</evidence>
<dbReference type="Proteomes" id="UP000598360">
    <property type="component" value="Unassembled WGS sequence"/>
</dbReference>
<feature type="transmembrane region" description="Helical" evidence="1">
    <location>
        <begin position="440"/>
        <end position="459"/>
    </location>
</feature>
<keyword evidence="1" id="KW-0812">Transmembrane</keyword>
<keyword evidence="4" id="KW-1185">Reference proteome</keyword>
<dbReference type="EMBL" id="JADEYC010000032">
    <property type="protein sequence ID" value="MBE9376086.1"/>
    <property type="molecule type" value="Genomic_DNA"/>
</dbReference>
<sequence length="491" mass="51806">MIAEDHWYRLDPKTIAASVALVLAPLVPAAAVVLVSGTSPAALGTMAVLWLGIAALIAGGSALEWYFSRFRITAERFELRSGALSRSHRSIPRDRIRSVDLTAGPGHRIFRLAVVTIGTGQSGDELKLDAVPRSRAEQLRQVLLPAATGGTAEAVADDELARMRPAWFGYSMLTTSLVLVVWGALASAIGSFSELLGTLGAYDALAGTARSLGLWLVLAAGFLLALVIGAAGALALSVEMWWGFRLTRGADALRVRRGLLTTRSVSLQEARLRGVEIAEPLVLRAARGARLNAVATGLSEGGENQPDNKVLLPPAPRATVREVAGLVLGAPFSPALRGHPRAALHRRLVRAGAAWAVLAVTAVVLVLRGIMPGWAAVLIAVAALVLLVALAVAGYRALGHQLDERQLVARSGAVVRRTVALRREGIIGWRMRQTVFQRRSGLISVAATTAAGSGMYAVSDVSTSEGLRLAEEAVPDLLTPFLEPVADSHLE</sequence>
<evidence type="ECO:0000313" key="4">
    <source>
        <dbReference type="Proteomes" id="UP000598360"/>
    </source>
</evidence>
<name>A0A929FYR3_9PSEU</name>
<feature type="domain" description="YdbS-like PH" evidence="2">
    <location>
        <begin position="65"/>
        <end position="141"/>
    </location>
</feature>
<feature type="transmembrane region" description="Helical" evidence="1">
    <location>
        <begin position="348"/>
        <end position="367"/>
    </location>
</feature>
<proteinExistence type="predicted"/>
<feature type="transmembrane region" description="Helical" evidence="1">
    <location>
        <begin position="15"/>
        <end position="35"/>
    </location>
</feature>
<dbReference type="PIRSF" id="PIRSF026631">
    <property type="entry name" value="UCP026631"/>
    <property type="match status" value="1"/>
</dbReference>